<accession>A0ABT8VFA1</accession>
<sequence>MAKAVNRRTGQSGACPCKVNNAGLRFRSRRGNLLTFEVVYSSQCTPCTSSPLITFFIPKVFRGKARIVKVDQVLVTVAATSLADFVLAAKVQNRCIRPLSERKCVFKVVSTCSQTRKLRIINGKRVSDFCLT</sequence>
<evidence type="ECO:0000313" key="2">
    <source>
        <dbReference type="Proteomes" id="UP001168883"/>
    </source>
</evidence>
<organism evidence="1 2">
    <name type="scientific">Paenibacillus ehimensis</name>
    <dbReference type="NCBI Taxonomy" id="79264"/>
    <lineage>
        <taxon>Bacteria</taxon>
        <taxon>Bacillati</taxon>
        <taxon>Bacillota</taxon>
        <taxon>Bacilli</taxon>
        <taxon>Bacillales</taxon>
        <taxon>Paenibacillaceae</taxon>
        <taxon>Paenibacillus</taxon>
    </lineage>
</organism>
<gene>
    <name evidence="1" type="ORF">Q3C12_21830</name>
</gene>
<proteinExistence type="predicted"/>
<comment type="caution">
    <text evidence="1">The sequence shown here is derived from an EMBL/GenBank/DDBJ whole genome shotgun (WGS) entry which is preliminary data.</text>
</comment>
<keyword evidence="2" id="KW-1185">Reference proteome</keyword>
<name>A0ABT8VFA1_9BACL</name>
<dbReference type="Proteomes" id="UP001168883">
    <property type="component" value="Unassembled WGS sequence"/>
</dbReference>
<dbReference type="RefSeq" id="WP_025845774.1">
    <property type="nucleotide sequence ID" value="NZ_JAUMKJ010000029.1"/>
</dbReference>
<dbReference type="EMBL" id="JAUMKJ010000029">
    <property type="protein sequence ID" value="MDO3679656.1"/>
    <property type="molecule type" value="Genomic_DNA"/>
</dbReference>
<evidence type="ECO:0000313" key="1">
    <source>
        <dbReference type="EMBL" id="MDO3679656.1"/>
    </source>
</evidence>
<reference evidence="1" key="1">
    <citation type="submission" date="2023-07" db="EMBL/GenBank/DDBJ databases">
        <authorList>
            <person name="Aktuganov G."/>
            <person name="Boyko T."/>
            <person name="Delegan Y."/>
            <person name="Galimzianova N."/>
            <person name="Gilvanova E."/>
            <person name="Korobov V."/>
            <person name="Kuzmina L."/>
            <person name="Melentiev A."/>
            <person name="Milman P."/>
            <person name="Ryabova A."/>
            <person name="Stupak E."/>
            <person name="Yasakov T."/>
            <person name="Zharikova N."/>
            <person name="Zhurenko E."/>
        </authorList>
    </citation>
    <scope>NUCLEOTIDE SEQUENCE</scope>
    <source>
        <strain evidence="1">IB-739</strain>
    </source>
</reference>
<protein>
    <submittedName>
        <fullName evidence="1">Uncharacterized protein</fullName>
    </submittedName>
</protein>